<dbReference type="InterPro" id="IPR000210">
    <property type="entry name" value="BTB/POZ_dom"/>
</dbReference>
<protein>
    <recommendedName>
        <fullName evidence="1">BTB domain-containing protein</fullName>
    </recommendedName>
</protein>
<feature type="domain" description="BTB" evidence="1">
    <location>
        <begin position="22"/>
        <end position="98"/>
    </location>
</feature>
<gene>
    <name evidence="2" type="ORF">FIBSPDRAFT_863941</name>
</gene>
<organism evidence="2 3">
    <name type="scientific">Athelia psychrophila</name>
    <dbReference type="NCBI Taxonomy" id="1759441"/>
    <lineage>
        <taxon>Eukaryota</taxon>
        <taxon>Fungi</taxon>
        <taxon>Dikarya</taxon>
        <taxon>Basidiomycota</taxon>
        <taxon>Agaricomycotina</taxon>
        <taxon>Agaricomycetes</taxon>
        <taxon>Agaricomycetidae</taxon>
        <taxon>Atheliales</taxon>
        <taxon>Atheliaceae</taxon>
        <taxon>Athelia</taxon>
    </lineage>
</organism>
<evidence type="ECO:0000313" key="2">
    <source>
        <dbReference type="EMBL" id="KZP18263.1"/>
    </source>
</evidence>
<dbReference type="PROSITE" id="PS50097">
    <property type="entry name" value="BTB"/>
    <property type="match status" value="1"/>
</dbReference>
<proteinExistence type="predicted"/>
<dbReference type="EMBL" id="KV417574">
    <property type="protein sequence ID" value="KZP18263.1"/>
    <property type="molecule type" value="Genomic_DNA"/>
</dbReference>
<dbReference type="Proteomes" id="UP000076532">
    <property type="component" value="Unassembled WGS sequence"/>
</dbReference>
<evidence type="ECO:0000259" key="1">
    <source>
        <dbReference type="PROSITE" id="PS50097"/>
    </source>
</evidence>
<evidence type="ECO:0000313" key="3">
    <source>
        <dbReference type="Proteomes" id="UP000076532"/>
    </source>
</evidence>
<reference evidence="2 3" key="1">
    <citation type="journal article" date="2016" name="Mol. Biol. Evol.">
        <title>Comparative Genomics of Early-Diverging Mushroom-Forming Fungi Provides Insights into the Origins of Lignocellulose Decay Capabilities.</title>
        <authorList>
            <person name="Nagy L.G."/>
            <person name="Riley R."/>
            <person name="Tritt A."/>
            <person name="Adam C."/>
            <person name="Daum C."/>
            <person name="Floudas D."/>
            <person name="Sun H."/>
            <person name="Yadav J.S."/>
            <person name="Pangilinan J."/>
            <person name="Larsson K.H."/>
            <person name="Matsuura K."/>
            <person name="Barry K."/>
            <person name="Labutti K."/>
            <person name="Kuo R."/>
            <person name="Ohm R.A."/>
            <person name="Bhattacharya S.S."/>
            <person name="Shirouzu T."/>
            <person name="Yoshinaga Y."/>
            <person name="Martin F.M."/>
            <person name="Grigoriev I.V."/>
            <person name="Hibbett D.S."/>
        </authorList>
    </citation>
    <scope>NUCLEOTIDE SEQUENCE [LARGE SCALE GENOMIC DNA]</scope>
    <source>
        <strain evidence="2 3">CBS 109695</strain>
    </source>
</reference>
<dbReference type="InterPro" id="IPR011333">
    <property type="entry name" value="SKP1/BTB/POZ_sf"/>
</dbReference>
<accession>A0A166GXI5</accession>
<keyword evidence="3" id="KW-1185">Reference proteome</keyword>
<dbReference type="OrthoDB" id="3164835at2759"/>
<dbReference type="AlphaFoldDB" id="A0A166GXI5"/>
<sequence length="314" mass="34966">MSSDSTRSINPISPVFLINSKANVIVRSSDDIDFYVSRYFLSYASPFFEDLFSIPTPSNPEDGDDIKDGLPVLKLAEDSLILERILLFCYPTNLVNLEDVFFRDMEDAASLLLALEKYDMVDSGKRLRRLLLESPLLRADPMHAFAVGSRLKHTEIMKLAARYLSDALFRHPPHENPDYAHFTYLQLAKGRNYHKNCAQAVSTALGEIVIKGNALFAFTSGDKHKDTCMQGVGSHVWFDWGATYFFRAKSAVLDNPCGPAVMDPSHRVAVMDEIAGAGCTTCSAMVVQDLSRVSAAFSECIEEEIAKVDLDMGW</sequence>
<dbReference type="Pfam" id="PF00651">
    <property type="entry name" value="BTB"/>
    <property type="match status" value="1"/>
</dbReference>
<dbReference type="Gene3D" id="3.30.710.10">
    <property type="entry name" value="Potassium Channel Kv1.1, Chain A"/>
    <property type="match status" value="1"/>
</dbReference>
<name>A0A166GXI5_9AGAM</name>